<keyword evidence="1" id="KW-0489">Methyltransferase</keyword>
<dbReference type="PANTHER" id="PTHR43464">
    <property type="entry name" value="METHYLTRANSFERASE"/>
    <property type="match status" value="1"/>
</dbReference>
<proteinExistence type="predicted"/>
<gene>
    <name evidence="6" type="ORF">CMC5_076220</name>
</gene>
<organism evidence="6 7">
    <name type="scientific">Chondromyces crocatus</name>
    <dbReference type="NCBI Taxonomy" id="52"/>
    <lineage>
        <taxon>Bacteria</taxon>
        <taxon>Pseudomonadati</taxon>
        <taxon>Myxococcota</taxon>
        <taxon>Polyangia</taxon>
        <taxon>Polyangiales</taxon>
        <taxon>Polyangiaceae</taxon>
        <taxon>Chondromyces</taxon>
    </lineage>
</organism>
<reference evidence="6 7" key="1">
    <citation type="submission" date="2015-07" db="EMBL/GenBank/DDBJ databases">
        <title>Genome analysis of myxobacterium Chondromyces crocatus Cm c5 reveals a high potential for natural compound synthesis and the genetic basis for the loss of fruiting body formation.</title>
        <authorList>
            <person name="Zaburannyi N."/>
            <person name="Bunk B."/>
            <person name="Maier J."/>
            <person name="Overmann J."/>
            <person name="Mueller R."/>
        </authorList>
    </citation>
    <scope>NUCLEOTIDE SEQUENCE [LARGE SCALE GENOMIC DNA]</scope>
    <source>
        <strain evidence="6 7">Cm c5</strain>
    </source>
</reference>
<evidence type="ECO:0000313" key="6">
    <source>
        <dbReference type="EMBL" id="AKT43390.1"/>
    </source>
</evidence>
<keyword evidence="3" id="KW-0949">S-adenosyl-L-methionine</keyword>
<evidence type="ECO:0000256" key="1">
    <source>
        <dbReference type="ARBA" id="ARBA00022603"/>
    </source>
</evidence>
<evidence type="ECO:0000256" key="2">
    <source>
        <dbReference type="ARBA" id="ARBA00022679"/>
    </source>
</evidence>
<dbReference type="Proteomes" id="UP000067626">
    <property type="component" value="Chromosome"/>
</dbReference>
<dbReference type="SUPFAM" id="SSF53335">
    <property type="entry name" value="S-adenosyl-L-methionine-dependent methyltransferases"/>
    <property type="match status" value="1"/>
</dbReference>
<keyword evidence="2" id="KW-0808">Transferase</keyword>
<dbReference type="PANTHER" id="PTHR43464:SF19">
    <property type="entry name" value="UBIQUINONE BIOSYNTHESIS O-METHYLTRANSFERASE, MITOCHONDRIAL"/>
    <property type="match status" value="1"/>
</dbReference>
<name>A0A0K1ER26_CHOCO</name>
<accession>A0A0K1ER26</accession>
<protein>
    <recommendedName>
        <fullName evidence="5">Methyltransferase domain-containing protein</fullName>
    </recommendedName>
</protein>
<dbReference type="EMBL" id="CP012159">
    <property type="protein sequence ID" value="AKT43390.1"/>
    <property type="molecule type" value="Genomic_DNA"/>
</dbReference>
<feature type="domain" description="Methyltransferase" evidence="5">
    <location>
        <begin position="53"/>
        <end position="152"/>
    </location>
</feature>
<dbReference type="AlphaFoldDB" id="A0A0K1ER26"/>
<feature type="region of interest" description="Disordered" evidence="4">
    <location>
        <begin position="1"/>
        <end position="20"/>
    </location>
</feature>
<sequence length="278" mass="31693">MGAGVTRHPEDAELEAGTSAHYEDPAYYQQTYARRTEDVAYYVDLASKHGGPILEVGCGNGRITLPIARLGLDIVGVDRSAPMLDDLRRRMQQEPTHTVDRIDVRRGDMRRLRLGRRFPLVICPFNAFLHLYERKDVEAFLARTREHLTPNGSLVFDVSMPQPSELARDPARAYSTPRFRYPDASSSSMLVRYSERFDYDKLRQVLFVAMEFSPVNGGDSWMTPLAHRQFHPQELEALLHYNGFRITSLEGDFEGSAATSDSESLVFHCKLRRGWRPA</sequence>
<dbReference type="KEGG" id="ccro:CMC5_076220"/>
<dbReference type="InterPro" id="IPR029063">
    <property type="entry name" value="SAM-dependent_MTases_sf"/>
</dbReference>
<dbReference type="GO" id="GO:0008168">
    <property type="term" value="F:methyltransferase activity"/>
    <property type="evidence" value="ECO:0007669"/>
    <property type="project" value="UniProtKB-KW"/>
</dbReference>
<evidence type="ECO:0000313" key="7">
    <source>
        <dbReference type="Proteomes" id="UP000067626"/>
    </source>
</evidence>
<dbReference type="InterPro" id="IPR041698">
    <property type="entry name" value="Methyltransf_25"/>
</dbReference>
<dbReference type="Pfam" id="PF13649">
    <property type="entry name" value="Methyltransf_25"/>
    <property type="match status" value="1"/>
</dbReference>
<keyword evidence="7" id="KW-1185">Reference proteome</keyword>
<dbReference type="Gene3D" id="2.20.130.10">
    <property type="entry name" value="CAC2371-like domains"/>
    <property type="match status" value="1"/>
</dbReference>
<dbReference type="CDD" id="cd02440">
    <property type="entry name" value="AdoMet_MTases"/>
    <property type="match status" value="1"/>
</dbReference>
<dbReference type="Gene3D" id="3.40.50.150">
    <property type="entry name" value="Vaccinia Virus protein VP39"/>
    <property type="match status" value="1"/>
</dbReference>
<evidence type="ECO:0000256" key="4">
    <source>
        <dbReference type="SAM" id="MobiDB-lite"/>
    </source>
</evidence>
<evidence type="ECO:0000256" key="3">
    <source>
        <dbReference type="ARBA" id="ARBA00022691"/>
    </source>
</evidence>
<dbReference type="STRING" id="52.CMC5_076220"/>
<dbReference type="GO" id="GO:0032259">
    <property type="term" value="P:methylation"/>
    <property type="evidence" value="ECO:0007669"/>
    <property type="project" value="UniProtKB-KW"/>
</dbReference>
<evidence type="ECO:0000259" key="5">
    <source>
        <dbReference type="Pfam" id="PF13649"/>
    </source>
</evidence>